<dbReference type="GO" id="GO:0016020">
    <property type="term" value="C:membrane"/>
    <property type="evidence" value="ECO:0007669"/>
    <property type="project" value="UniProtKB-SubCell"/>
</dbReference>
<feature type="transmembrane region" description="Helical" evidence="6">
    <location>
        <begin position="250"/>
        <end position="268"/>
    </location>
</feature>
<feature type="transmembrane region" description="Helical" evidence="6">
    <location>
        <begin position="125"/>
        <end position="145"/>
    </location>
</feature>
<dbReference type="Proteomes" id="UP000290172">
    <property type="component" value="Unassembled WGS sequence"/>
</dbReference>
<dbReference type="EMBL" id="PDKJ01000005">
    <property type="protein sequence ID" value="RXJ68614.1"/>
    <property type="molecule type" value="Genomic_DNA"/>
</dbReference>
<keyword evidence="2 6" id="KW-0813">Transport</keyword>
<dbReference type="PANTHER" id="PTHR11101:SF80">
    <property type="entry name" value="PHOSPHATE TRANSPORTER"/>
    <property type="match status" value="1"/>
</dbReference>
<accession>A0A4Q0YFZ2</accession>
<evidence type="ECO:0000256" key="7">
    <source>
        <dbReference type="SAM" id="Coils"/>
    </source>
</evidence>
<sequence>MDIKTLDKIDKAAEKTLPSFAKFSLALLFVVIVFLWSYASHGDMHNNTFLIIGAVFGAYMAMNIGANDVANNVGPAVGSKAMTLMWAIIIAAIFEAAGAFIAGGDVVKTIKKGIIDPALITSPEIFIWAMTAALLSAALWLNFATSVGAPVSTTHSIVGGVMGAGIAAAGFSIVSWGTMGKIAASWVISPIMGGIIAAAFLFFIKKKIMYKDDLKTSAKKFVPILIAIMTWAFSTYIILKGLAHLIKLDFFAASIIGLIIAIVVYVLVKPIIAKASENINNNREGVNKLFTIPLVFSAALLSFAHGANDVANAIGPLAAINDAVMSHEISSKVGIPFWVMAVGAIGISVGLALYGPRLIKTVGSEITELDQVRAFSIAMAASITVILASQLGLPVSSTHIAVGGVFGVGFLREWLDSTEAKFISDTRAKFKKDKKVLDTYEEELKKLEKLEKKNKSDYVRIAELYKAIDEKIEEVRQDKREFKSAKRVKYVKRDAIKKIIAAWVITVPAAAFLSACIFFMIKGFMIS</sequence>
<evidence type="ECO:0000256" key="3">
    <source>
        <dbReference type="ARBA" id="ARBA00022692"/>
    </source>
</evidence>
<feature type="transmembrane region" description="Helical" evidence="6">
    <location>
        <begin position="335"/>
        <end position="354"/>
    </location>
</feature>
<dbReference type="Pfam" id="PF01384">
    <property type="entry name" value="PHO4"/>
    <property type="match status" value="1"/>
</dbReference>
<feature type="transmembrane region" description="Helical" evidence="6">
    <location>
        <begin position="83"/>
        <end position="102"/>
    </location>
</feature>
<dbReference type="GO" id="GO:0005315">
    <property type="term" value="F:phosphate transmembrane transporter activity"/>
    <property type="evidence" value="ECO:0007669"/>
    <property type="project" value="InterPro"/>
</dbReference>
<protein>
    <recommendedName>
        <fullName evidence="6">Phosphate transporter</fullName>
    </recommendedName>
</protein>
<keyword evidence="3 6" id="KW-0812">Transmembrane</keyword>
<dbReference type="RefSeq" id="WP_128980589.1">
    <property type="nucleotide sequence ID" value="NZ_PDKJ01000005.1"/>
</dbReference>
<keyword evidence="6" id="KW-0592">Phosphate transport</keyword>
<dbReference type="PANTHER" id="PTHR11101">
    <property type="entry name" value="PHOSPHATE TRANSPORTER"/>
    <property type="match status" value="1"/>
</dbReference>
<evidence type="ECO:0000256" key="6">
    <source>
        <dbReference type="RuleBase" id="RU363058"/>
    </source>
</evidence>
<comment type="similarity">
    <text evidence="6">Belongs to the inorganic phosphate transporter (PiT) (TC 2.A.20) family.</text>
</comment>
<evidence type="ECO:0000256" key="2">
    <source>
        <dbReference type="ARBA" id="ARBA00022448"/>
    </source>
</evidence>
<keyword evidence="4 6" id="KW-1133">Transmembrane helix</keyword>
<dbReference type="InterPro" id="IPR001204">
    <property type="entry name" value="Phos_transporter"/>
</dbReference>
<feature type="coiled-coil region" evidence="7">
    <location>
        <begin position="430"/>
        <end position="485"/>
    </location>
</feature>
<feature type="transmembrane region" description="Helical" evidence="6">
    <location>
        <begin position="289"/>
        <end position="307"/>
    </location>
</feature>
<evidence type="ECO:0000313" key="8">
    <source>
        <dbReference type="EMBL" id="RXJ68614.1"/>
    </source>
</evidence>
<comment type="subcellular location">
    <subcellularLocation>
        <location evidence="1 6">Membrane</location>
        <topology evidence="1 6">Multi-pass membrane protein</topology>
    </subcellularLocation>
</comment>
<feature type="transmembrane region" description="Helical" evidence="6">
    <location>
        <begin position="499"/>
        <end position="521"/>
    </location>
</feature>
<keyword evidence="7" id="KW-0175">Coiled coil</keyword>
<keyword evidence="5 6" id="KW-0472">Membrane</keyword>
<name>A0A4Q0YFZ2_9BACT</name>
<evidence type="ECO:0000256" key="4">
    <source>
        <dbReference type="ARBA" id="ARBA00022989"/>
    </source>
</evidence>
<evidence type="ECO:0000256" key="1">
    <source>
        <dbReference type="ARBA" id="ARBA00004141"/>
    </source>
</evidence>
<feature type="transmembrane region" description="Helical" evidence="6">
    <location>
        <begin position="44"/>
        <end position="62"/>
    </location>
</feature>
<comment type="caution">
    <text evidence="8">The sequence shown here is derived from an EMBL/GenBank/DDBJ whole genome shotgun (WGS) entry which is preliminary data.</text>
</comment>
<organism evidence="8 9">
    <name type="scientific">Halarcobacter ebronensis</name>
    <dbReference type="NCBI Taxonomy" id="1462615"/>
    <lineage>
        <taxon>Bacteria</taxon>
        <taxon>Pseudomonadati</taxon>
        <taxon>Campylobacterota</taxon>
        <taxon>Epsilonproteobacteria</taxon>
        <taxon>Campylobacterales</taxon>
        <taxon>Arcobacteraceae</taxon>
        <taxon>Halarcobacter</taxon>
    </lineage>
</organism>
<evidence type="ECO:0000313" key="9">
    <source>
        <dbReference type="Proteomes" id="UP000290172"/>
    </source>
</evidence>
<dbReference type="AlphaFoldDB" id="A0A4Q0YFZ2"/>
<feature type="transmembrane region" description="Helical" evidence="6">
    <location>
        <begin position="20"/>
        <end position="38"/>
    </location>
</feature>
<feature type="transmembrane region" description="Helical" evidence="6">
    <location>
        <begin position="183"/>
        <end position="204"/>
    </location>
</feature>
<feature type="transmembrane region" description="Helical" evidence="6">
    <location>
        <begin position="224"/>
        <end position="244"/>
    </location>
</feature>
<dbReference type="GO" id="GO:0035435">
    <property type="term" value="P:phosphate ion transmembrane transport"/>
    <property type="evidence" value="ECO:0007669"/>
    <property type="project" value="TreeGrafter"/>
</dbReference>
<evidence type="ECO:0000256" key="5">
    <source>
        <dbReference type="ARBA" id="ARBA00023136"/>
    </source>
</evidence>
<reference evidence="8 9" key="1">
    <citation type="submission" date="2017-10" db="EMBL/GenBank/DDBJ databases">
        <title>Genomics of the genus Arcobacter.</title>
        <authorList>
            <person name="Perez-Cataluna A."/>
            <person name="Figueras M.J."/>
        </authorList>
    </citation>
    <scope>NUCLEOTIDE SEQUENCE [LARGE SCALE GENOMIC DNA]</scope>
    <source>
        <strain evidence="8 9">CECT 8993</strain>
    </source>
</reference>
<proteinExistence type="inferred from homology"/>
<gene>
    <name evidence="8" type="ORF">CRV08_07245</name>
</gene>
<feature type="transmembrane region" description="Helical" evidence="6">
    <location>
        <begin position="157"/>
        <end position="177"/>
    </location>
</feature>